<evidence type="ECO:0000313" key="3">
    <source>
        <dbReference type="Proteomes" id="UP000245768"/>
    </source>
</evidence>
<dbReference type="InParanoid" id="A0A316YTU0"/>
<gene>
    <name evidence="2" type="ORF">FA10DRAFT_263401</name>
</gene>
<dbReference type="EMBL" id="KZ819634">
    <property type="protein sequence ID" value="PWN92631.1"/>
    <property type="molecule type" value="Genomic_DNA"/>
</dbReference>
<sequence length="172" mass="18566">MSLSSLAGTTWQLAAFSVINRASGEAQHDVLGPHGHGQILYSADGYMSAQLLEGHPLSAHVLADGTDPTRPGLRAITSYAGPYSYEDGAGGAEPITVYYRGEKHAVDVAGTVHHDVRVCIDANWEGTRQTRNVGFLTIDGEPFVALRPPEPWKVGNDEVYLTLLWKRAPKNA</sequence>
<feature type="domain" description="Lipocalin-like" evidence="1">
    <location>
        <begin position="10"/>
        <end position="167"/>
    </location>
</feature>
<evidence type="ECO:0000313" key="2">
    <source>
        <dbReference type="EMBL" id="PWN92631.1"/>
    </source>
</evidence>
<proteinExistence type="predicted"/>
<keyword evidence="3" id="KW-1185">Reference proteome</keyword>
<reference evidence="2 3" key="1">
    <citation type="journal article" date="2018" name="Mol. Biol. Evol.">
        <title>Broad Genomic Sampling Reveals a Smut Pathogenic Ancestry of the Fungal Clade Ustilaginomycotina.</title>
        <authorList>
            <person name="Kijpornyongpan T."/>
            <person name="Mondo S.J."/>
            <person name="Barry K."/>
            <person name="Sandor L."/>
            <person name="Lee J."/>
            <person name="Lipzen A."/>
            <person name="Pangilinan J."/>
            <person name="LaButti K."/>
            <person name="Hainaut M."/>
            <person name="Henrissat B."/>
            <person name="Grigoriev I.V."/>
            <person name="Spatafora J.W."/>
            <person name="Aime M.C."/>
        </authorList>
    </citation>
    <scope>NUCLEOTIDE SEQUENCE [LARGE SCALE GENOMIC DNA]</scope>
    <source>
        <strain evidence="2 3">MCA 4198</strain>
    </source>
</reference>
<dbReference type="RefSeq" id="XP_025379829.1">
    <property type="nucleotide sequence ID" value="XM_025520207.1"/>
</dbReference>
<accession>A0A316YTU0</accession>
<protein>
    <recommendedName>
        <fullName evidence="1">Lipocalin-like domain-containing protein</fullName>
    </recommendedName>
</protein>
<dbReference type="AlphaFoldDB" id="A0A316YTU0"/>
<dbReference type="GeneID" id="37042123"/>
<dbReference type="InterPro" id="IPR024311">
    <property type="entry name" value="Lipocalin-like"/>
</dbReference>
<dbReference type="Pfam" id="PF13924">
    <property type="entry name" value="Lipocalin_5"/>
    <property type="match status" value="1"/>
</dbReference>
<name>A0A316YTU0_9BASI</name>
<organism evidence="2 3">
    <name type="scientific">Acaromyces ingoldii</name>
    <dbReference type="NCBI Taxonomy" id="215250"/>
    <lineage>
        <taxon>Eukaryota</taxon>
        <taxon>Fungi</taxon>
        <taxon>Dikarya</taxon>
        <taxon>Basidiomycota</taxon>
        <taxon>Ustilaginomycotina</taxon>
        <taxon>Exobasidiomycetes</taxon>
        <taxon>Exobasidiales</taxon>
        <taxon>Cryptobasidiaceae</taxon>
        <taxon>Acaromyces</taxon>
    </lineage>
</organism>
<dbReference type="OrthoDB" id="3904217at2759"/>
<dbReference type="Proteomes" id="UP000245768">
    <property type="component" value="Unassembled WGS sequence"/>
</dbReference>
<evidence type="ECO:0000259" key="1">
    <source>
        <dbReference type="Pfam" id="PF13924"/>
    </source>
</evidence>